<dbReference type="Gene3D" id="1.20.930.60">
    <property type="match status" value="1"/>
</dbReference>
<keyword evidence="10" id="KW-0808">Transferase</keyword>
<dbReference type="EC" id="2.1.1.-" evidence="10"/>
<dbReference type="InterPro" id="IPR002791">
    <property type="entry name" value="ARMT1-like_metal-bd"/>
</dbReference>
<reference evidence="12" key="2">
    <citation type="submission" date="2023-03" db="EMBL/GenBank/DDBJ databases">
        <authorList>
            <person name="Inwood S.N."/>
            <person name="Skelly J.G."/>
            <person name="Guhlin J."/>
            <person name="Harrop T.W.R."/>
            <person name="Goldson S.G."/>
            <person name="Dearden P.K."/>
        </authorList>
    </citation>
    <scope>NUCLEOTIDE SEQUENCE</scope>
    <source>
        <strain evidence="12">Lincoln</strain>
        <tissue evidence="12">Whole body</tissue>
    </source>
</reference>
<gene>
    <name evidence="12" type="ORF">PV327_008201</name>
</gene>
<dbReference type="EC" id="3.1.3.-" evidence="10"/>
<dbReference type="Proteomes" id="UP001168972">
    <property type="component" value="Unassembled WGS sequence"/>
</dbReference>
<evidence type="ECO:0000256" key="10">
    <source>
        <dbReference type="RuleBase" id="RU367030"/>
    </source>
</evidence>
<feature type="domain" description="Damage-control phosphatase ARMT1-like metal-binding" evidence="11">
    <location>
        <begin position="53"/>
        <end position="161"/>
    </location>
</feature>
<dbReference type="FunFam" id="3.40.50.10880:FF:000005">
    <property type="entry name" value="DUF89-domain-containing protein"/>
    <property type="match status" value="1"/>
</dbReference>
<dbReference type="InterPro" id="IPR039763">
    <property type="entry name" value="ARMT1"/>
</dbReference>
<sequence length="439" mass="50350">MTSSIISSLNTKDLQDKAPPTGAFLSGSYIRYSNATLYQNITSKFISMEINIENRLPIIVTGVIDGMSRNKELLIKKYGPNSSGELKQVIGELSQLRSELMTNKPLDLLILTNSEKDRDAAIWNECIKNIEDASGTPPTWYNSVWLFSECYMYRRISQIFALTHTLSFCNVSSYKCQGDLINLLKLNLWGNRCDLSLSAGLIDANEGNNPIEQLKMFDKYLLIDDSLIVWNILNKQLEETKNQDVIIDIVLDNAGYELFTDMCLAVFLISKNLCRKIRFYVKSIPWFISDTMKKDFIWLIDNMKNSSANFVRELGEKCWNYIESGQWTIEVESFWTEPYDFSEMKDKSPELYAKLSEAKLVIFKGDLNYRKLLGDINWMYETNLATALRGFKPTNIVSLRTIKADLIVGLSCEKATELFKEQENWMITGQYGLINSVII</sequence>
<comment type="function">
    <text evidence="8 10">Metal-dependent phosphatase that shows phosphatase activity against several substrates, including fructose-1-phosphate and fructose-6-phosphate. Its preference for fructose-1-phosphate, a strong glycating agent that causes DNA damage rather than a canonical yeast metabolite, suggests a damage-control function in hexose phosphate metabolism. Has also been shown to have O-methyltransferase activity that methylates glutamate residues of target proteins to form gamma-glutamyl methyl ester residues. Possibly methylates PCNA, suggesting it is involved in the DNA damage response.</text>
</comment>
<evidence type="ECO:0000256" key="6">
    <source>
        <dbReference type="ARBA" id="ARBA00022801"/>
    </source>
</evidence>
<dbReference type="GO" id="GO:0046872">
    <property type="term" value="F:metal ion binding"/>
    <property type="evidence" value="ECO:0007669"/>
    <property type="project" value="UniProtKB-UniRule"/>
</dbReference>
<keyword evidence="10" id="KW-0489">Methyltransferase</keyword>
<dbReference type="GO" id="GO:0016791">
    <property type="term" value="F:phosphatase activity"/>
    <property type="evidence" value="ECO:0007669"/>
    <property type="project" value="TreeGrafter"/>
</dbReference>
<dbReference type="EMBL" id="JAQQBR010001834">
    <property type="protein sequence ID" value="KAK0161787.1"/>
    <property type="molecule type" value="Genomic_DNA"/>
</dbReference>
<comment type="catalytic activity">
    <reaction evidence="1 10">
        <text>L-glutamyl-[protein] + S-adenosyl-L-methionine = [protein]-L-glutamate 5-O-methyl ester + S-adenosyl-L-homocysteine</text>
        <dbReference type="Rhea" id="RHEA:24452"/>
        <dbReference type="Rhea" id="RHEA-COMP:10208"/>
        <dbReference type="Rhea" id="RHEA-COMP:10311"/>
        <dbReference type="ChEBI" id="CHEBI:29973"/>
        <dbReference type="ChEBI" id="CHEBI:57856"/>
        <dbReference type="ChEBI" id="CHEBI:59789"/>
        <dbReference type="ChEBI" id="CHEBI:82795"/>
    </reaction>
</comment>
<protein>
    <recommendedName>
        <fullName evidence="10">Sugar phosphate phosphatase</fullName>
        <ecNumber evidence="10">2.1.1.-</ecNumber>
        <ecNumber evidence="10">3.1.3.-</ecNumber>
    </recommendedName>
</protein>
<comment type="caution">
    <text evidence="12">The sequence shown here is derived from an EMBL/GenBank/DDBJ whole genome shotgun (WGS) entry which is preliminary data.</text>
</comment>
<dbReference type="GO" id="GO:0006974">
    <property type="term" value="P:DNA damage response"/>
    <property type="evidence" value="ECO:0007669"/>
    <property type="project" value="TreeGrafter"/>
</dbReference>
<evidence type="ECO:0000256" key="5">
    <source>
        <dbReference type="ARBA" id="ARBA00022723"/>
    </source>
</evidence>
<accession>A0AA39KGZ8</accession>
<dbReference type="PANTHER" id="PTHR12260:SF6">
    <property type="entry name" value="DAMAGE-CONTROL PHOSPHATASE ARMT1"/>
    <property type="match status" value="1"/>
</dbReference>
<keyword evidence="5 10" id="KW-0479">Metal-binding</keyword>
<comment type="catalytic activity">
    <reaction evidence="2 10">
        <text>beta-D-fructose 1-phosphate + H2O = D-fructose + phosphate</text>
        <dbReference type="Rhea" id="RHEA:35603"/>
        <dbReference type="ChEBI" id="CHEBI:15377"/>
        <dbReference type="ChEBI" id="CHEBI:37721"/>
        <dbReference type="ChEBI" id="CHEBI:43474"/>
        <dbReference type="ChEBI" id="CHEBI:138881"/>
    </reaction>
</comment>
<dbReference type="GO" id="GO:0005634">
    <property type="term" value="C:nucleus"/>
    <property type="evidence" value="ECO:0007669"/>
    <property type="project" value="TreeGrafter"/>
</dbReference>
<comment type="similarity">
    <text evidence="3 10">Belongs to the damage-control phosphatase family. Sugar phosphate phosphatase III subfamily.</text>
</comment>
<keyword evidence="13" id="KW-1185">Reference proteome</keyword>
<evidence type="ECO:0000256" key="4">
    <source>
        <dbReference type="ARBA" id="ARBA00022596"/>
    </source>
</evidence>
<evidence type="ECO:0000256" key="3">
    <source>
        <dbReference type="ARBA" id="ARBA00009519"/>
    </source>
</evidence>
<dbReference type="InterPro" id="IPR036075">
    <property type="entry name" value="ARMT-1-like_metal-bd_sf"/>
</dbReference>
<evidence type="ECO:0000313" key="12">
    <source>
        <dbReference type="EMBL" id="KAK0161787.1"/>
    </source>
</evidence>
<evidence type="ECO:0000256" key="8">
    <source>
        <dbReference type="ARBA" id="ARBA00045980"/>
    </source>
</evidence>
<keyword evidence="4" id="KW-0533">Nickel</keyword>
<evidence type="ECO:0000256" key="7">
    <source>
        <dbReference type="ARBA" id="ARBA00023211"/>
    </source>
</evidence>
<dbReference type="SUPFAM" id="SSF111321">
    <property type="entry name" value="AF1104-like"/>
    <property type="match status" value="1"/>
</dbReference>
<organism evidence="12 13">
    <name type="scientific">Microctonus hyperodae</name>
    <name type="common">Parasitoid wasp</name>
    <dbReference type="NCBI Taxonomy" id="165561"/>
    <lineage>
        <taxon>Eukaryota</taxon>
        <taxon>Metazoa</taxon>
        <taxon>Ecdysozoa</taxon>
        <taxon>Arthropoda</taxon>
        <taxon>Hexapoda</taxon>
        <taxon>Insecta</taxon>
        <taxon>Pterygota</taxon>
        <taxon>Neoptera</taxon>
        <taxon>Endopterygota</taxon>
        <taxon>Hymenoptera</taxon>
        <taxon>Apocrita</taxon>
        <taxon>Ichneumonoidea</taxon>
        <taxon>Braconidae</taxon>
        <taxon>Euphorinae</taxon>
        <taxon>Microctonus</taxon>
    </lineage>
</organism>
<evidence type="ECO:0000313" key="13">
    <source>
        <dbReference type="Proteomes" id="UP001168972"/>
    </source>
</evidence>
<reference evidence="12" key="1">
    <citation type="journal article" date="2023" name="bioRxiv">
        <title>Scaffold-level genome assemblies of two parasitoid biocontrol wasps reveal the parthenogenesis mechanism and an associated novel virus.</title>
        <authorList>
            <person name="Inwood S."/>
            <person name="Skelly J."/>
            <person name="Guhlin J."/>
            <person name="Harrop T."/>
            <person name="Goldson S."/>
            <person name="Dearden P."/>
        </authorList>
    </citation>
    <scope>NUCLEOTIDE SEQUENCE</scope>
    <source>
        <strain evidence="12">Lincoln</strain>
        <tissue evidence="12">Whole body</tissue>
    </source>
</reference>
<evidence type="ECO:0000256" key="9">
    <source>
        <dbReference type="ARBA" id="ARBA00048809"/>
    </source>
</evidence>
<proteinExistence type="inferred from homology"/>
<keyword evidence="7 10" id="KW-0464">Manganese</keyword>
<dbReference type="PANTHER" id="PTHR12260">
    <property type="entry name" value="DAMAGE-CONTROL PHOSPHATASE ARMT1"/>
    <property type="match status" value="1"/>
</dbReference>
<feature type="domain" description="Damage-control phosphatase ARMT1-like metal-binding" evidence="11">
    <location>
        <begin position="179"/>
        <end position="416"/>
    </location>
</feature>
<evidence type="ECO:0000256" key="1">
    <source>
        <dbReference type="ARBA" id="ARBA00000807"/>
    </source>
</evidence>
<dbReference type="GO" id="GO:0051998">
    <property type="term" value="F:protein carboxyl O-methyltransferase activity"/>
    <property type="evidence" value="ECO:0007669"/>
    <property type="project" value="UniProtKB-UniRule"/>
</dbReference>
<dbReference type="Pfam" id="PF01937">
    <property type="entry name" value="ARMT1-like_dom"/>
    <property type="match status" value="2"/>
</dbReference>
<evidence type="ECO:0000256" key="2">
    <source>
        <dbReference type="ARBA" id="ARBA00001326"/>
    </source>
</evidence>
<dbReference type="GO" id="GO:0016462">
    <property type="term" value="F:pyrophosphatase activity"/>
    <property type="evidence" value="ECO:0007669"/>
    <property type="project" value="UniProtKB-ARBA"/>
</dbReference>
<comment type="cofactor">
    <cofactor evidence="10">
        <name>Mn(2+)</name>
        <dbReference type="ChEBI" id="CHEBI:29035"/>
    </cofactor>
    <cofactor evidence="10">
        <name>Ni(2+)</name>
        <dbReference type="ChEBI" id="CHEBI:49786"/>
    </cofactor>
</comment>
<evidence type="ECO:0000259" key="11">
    <source>
        <dbReference type="Pfam" id="PF01937"/>
    </source>
</evidence>
<dbReference type="GO" id="GO:0030643">
    <property type="term" value="P:intracellular phosphate ion homeostasis"/>
    <property type="evidence" value="ECO:0007669"/>
    <property type="project" value="UniProtKB-ARBA"/>
</dbReference>
<comment type="domain">
    <text evidence="10">Subfamily III proteins have a conserved RTxK motif about 40-50 residues from the C-terminus; the threonine may be replaced by serine or cysteine.</text>
</comment>
<keyword evidence="6 10" id="KW-0378">Hydrolase</keyword>
<dbReference type="Gene3D" id="3.40.50.10880">
    <property type="entry name" value="Uncharacterised protein PF01937, DUF89, domain 3"/>
    <property type="match status" value="1"/>
</dbReference>
<dbReference type="AlphaFoldDB" id="A0AA39KGZ8"/>
<dbReference type="GO" id="GO:0032259">
    <property type="term" value="P:methylation"/>
    <property type="evidence" value="ECO:0007669"/>
    <property type="project" value="UniProtKB-KW"/>
</dbReference>
<comment type="catalytic activity">
    <reaction evidence="9 10">
        <text>beta-D-fructose 6-phosphate = dihydroxyacetone + D-glyceraldehyde 3-phosphate</text>
        <dbReference type="Rhea" id="RHEA:28002"/>
        <dbReference type="ChEBI" id="CHEBI:16016"/>
        <dbReference type="ChEBI" id="CHEBI:57634"/>
        <dbReference type="ChEBI" id="CHEBI:59776"/>
    </reaction>
</comment>
<name>A0AA39KGZ8_MICHY</name>